<evidence type="ECO:0008006" key="3">
    <source>
        <dbReference type="Google" id="ProtNLM"/>
    </source>
</evidence>
<dbReference type="InterPro" id="IPR018626">
    <property type="entry name" value="LCHN/Anr2"/>
</dbReference>
<gene>
    <name evidence="1" type="ORF">HG537_0D01780</name>
</gene>
<name>A0A7H9HTX6_9SACH</name>
<dbReference type="PANTHER" id="PTHR28153">
    <property type="entry name" value="PROTEIN, PUTATIVE-RELATED"/>
    <property type="match status" value="1"/>
</dbReference>
<dbReference type="InterPro" id="IPR053056">
    <property type="entry name" value="Lipid_Metab_Assoc_Protein"/>
</dbReference>
<dbReference type="OrthoDB" id="2152680at2759"/>
<dbReference type="Pfam" id="PF09804">
    <property type="entry name" value="DENND11"/>
    <property type="match status" value="1"/>
</dbReference>
<proteinExistence type="predicted"/>
<dbReference type="Proteomes" id="UP000510647">
    <property type="component" value="Chromosome 4"/>
</dbReference>
<sequence>MSMRNGDTEILYQGRGGFRTRKMVCKIPISCMFLSNFEMKKGNITVWSRKWSEKDCQIDLENVEFKALPSGIHEVSDDVINFVLPREATTDEYYQGVAYYQQNGQEMAEKSEQLDRNSVKMYALGVIVDPKYKKSGVSNGSFDEWKSRQFTTANDYVDDLQDLLTRWLARKQYDNFTLFEEYFDCNSLANDSGELARDIVSNDANLVSEPARRPQMLEYLPFWIRKLGPLVFPLWKSCLLGERILILNPQGGSFELCNALNYCLSIISLIPRALQVNRHEEYEYFVKPLFTIGISDIDSMISDTRQVQTNVKVSGFIACTSDEIITTKIELYDKVLKVSKEATSQDQDDVAIYSNTGLQVKATPHDFESLRLFYENFLYEELSSTAKVRCLSMVEPKTWTQCLIDGFYRWSTAGYVKPSYQERVHYTSTSSEDNEVEMISSIVGYFHDRTSILLNKLKAIIEASEHQGSDEIVSIHPMALGDMDLDCFSMQDRDFVIALSWRLFQKEVRITEDYYEAIC</sequence>
<accession>A0A7H9HTX6</accession>
<keyword evidence="2" id="KW-1185">Reference proteome</keyword>
<evidence type="ECO:0000313" key="1">
    <source>
        <dbReference type="EMBL" id="QLQ80177.1"/>
    </source>
</evidence>
<protein>
    <recommendedName>
        <fullName evidence="3">DUF4484 domain-containing protein</fullName>
    </recommendedName>
</protein>
<dbReference type="AlphaFoldDB" id="A0A7H9HTX6"/>
<evidence type="ECO:0000313" key="2">
    <source>
        <dbReference type="Proteomes" id="UP000510647"/>
    </source>
</evidence>
<dbReference type="PANTHER" id="PTHR28153:SF1">
    <property type="entry name" value="DUF4484 DOMAIN-CONTAINING PROTEIN"/>
    <property type="match status" value="1"/>
</dbReference>
<dbReference type="GO" id="GO:0005811">
    <property type="term" value="C:lipid droplet"/>
    <property type="evidence" value="ECO:0007669"/>
    <property type="project" value="TreeGrafter"/>
</dbReference>
<dbReference type="EMBL" id="CP059270">
    <property type="protein sequence ID" value="QLQ80177.1"/>
    <property type="molecule type" value="Genomic_DNA"/>
</dbReference>
<organism evidence="1 2">
    <name type="scientific">Torulaspora globosa</name>
    <dbReference type="NCBI Taxonomy" id="48254"/>
    <lineage>
        <taxon>Eukaryota</taxon>
        <taxon>Fungi</taxon>
        <taxon>Dikarya</taxon>
        <taxon>Ascomycota</taxon>
        <taxon>Saccharomycotina</taxon>
        <taxon>Saccharomycetes</taxon>
        <taxon>Saccharomycetales</taxon>
        <taxon>Saccharomycetaceae</taxon>
        <taxon>Torulaspora</taxon>
    </lineage>
</organism>
<reference evidence="1 2" key="1">
    <citation type="submission" date="2020-06" db="EMBL/GenBank/DDBJ databases">
        <title>The yeast mating-type switching endonuclease HO is a domesticated member of an unorthodox homing genetic element family.</title>
        <authorList>
            <person name="Coughlan A.Y."/>
            <person name="Lombardi L."/>
            <person name="Braun-Galleani S."/>
            <person name="Martos A.R."/>
            <person name="Galeote V."/>
            <person name="Bigey F."/>
            <person name="Dequin S."/>
            <person name="Byrne K.P."/>
            <person name="Wolfe K.H."/>
        </authorList>
    </citation>
    <scope>NUCLEOTIDE SEQUENCE [LARGE SCALE GENOMIC DNA]</scope>
    <source>
        <strain evidence="1 2">CBS2947</strain>
    </source>
</reference>